<dbReference type="OrthoDB" id="529831at2"/>
<name>A0A073K267_9BACI</name>
<accession>A0A073K267</accession>
<protein>
    <submittedName>
        <fullName evidence="2">Uncharacterized protein</fullName>
    </submittedName>
</protein>
<dbReference type="eggNOG" id="COG1388">
    <property type="taxonomic scope" value="Bacteria"/>
</dbReference>
<feature type="chain" id="PRO_5001692550" evidence="1">
    <location>
        <begin position="27"/>
        <end position="284"/>
    </location>
</feature>
<dbReference type="RefSeq" id="WP_051758866.1">
    <property type="nucleotide sequence ID" value="NZ_CBCSJC010000004.1"/>
</dbReference>
<keyword evidence="3" id="KW-1185">Reference proteome</keyword>
<comment type="caution">
    <text evidence="2">The sequence shown here is derived from an EMBL/GenBank/DDBJ whole genome shotgun (WGS) entry which is preliminary data.</text>
</comment>
<proteinExistence type="predicted"/>
<dbReference type="Proteomes" id="UP000027822">
    <property type="component" value="Unassembled WGS sequence"/>
</dbReference>
<reference evidence="2 3" key="1">
    <citation type="submission" date="2014-06" db="EMBL/GenBank/DDBJ databases">
        <title>Draft genome sequence of Bacillus manliponensis JCM 15802 (MCCC 1A00708).</title>
        <authorList>
            <person name="Lai Q."/>
            <person name="Liu Y."/>
            <person name="Shao Z."/>
        </authorList>
    </citation>
    <scope>NUCLEOTIDE SEQUENCE [LARGE SCALE GENOMIC DNA]</scope>
    <source>
        <strain evidence="2 3">JCM 15802</strain>
    </source>
</reference>
<dbReference type="AlphaFoldDB" id="A0A073K267"/>
<evidence type="ECO:0000256" key="1">
    <source>
        <dbReference type="SAM" id="SignalP"/>
    </source>
</evidence>
<evidence type="ECO:0000313" key="3">
    <source>
        <dbReference type="Proteomes" id="UP000027822"/>
    </source>
</evidence>
<sequence>MKNKTVFKLFTFIFICSCFIPQLVHAQKWEDSNTPISFQIEMLPWNEVNKIIPNKTKFSVIDVETGSSFQVQRRAGSNHADVQPLTRKDTKIMKKIYNGKWSWKRRAIIVLTNDEMLAASMHGMPHGAGALQNNFPGHFCIHFYGSTTHRLKKEDFAHKLMIFKAAGKVDEYINTAHPAELIKIFESAVNQNDKKILQMTLSSTGNTKEINKVIKKITNIKITIPPATLEKDINSIVRVEIPVKINMYTKENGKEKRSGILIIKRNSMTHHWGIDQESIYTCLK</sequence>
<dbReference type="EMBL" id="JOTN01000003">
    <property type="protein sequence ID" value="KEK20590.1"/>
    <property type="molecule type" value="Genomic_DNA"/>
</dbReference>
<evidence type="ECO:0000313" key="2">
    <source>
        <dbReference type="EMBL" id="KEK20590.1"/>
    </source>
</evidence>
<dbReference type="STRING" id="574376.BAMA_14350"/>
<keyword evidence="1" id="KW-0732">Signal</keyword>
<organism evidence="2 3">
    <name type="scientific">Bacillus manliponensis</name>
    <dbReference type="NCBI Taxonomy" id="574376"/>
    <lineage>
        <taxon>Bacteria</taxon>
        <taxon>Bacillati</taxon>
        <taxon>Bacillota</taxon>
        <taxon>Bacilli</taxon>
        <taxon>Bacillales</taxon>
        <taxon>Bacillaceae</taxon>
        <taxon>Bacillus</taxon>
        <taxon>Bacillus cereus group</taxon>
    </lineage>
</organism>
<gene>
    <name evidence="2" type="ORF">BAMA_14350</name>
</gene>
<feature type="signal peptide" evidence="1">
    <location>
        <begin position="1"/>
        <end position="26"/>
    </location>
</feature>